<dbReference type="SUPFAM" id="SSF56563">
    <property type="entry name" value="Major capsid protein gp5"/>
    <property type="match status" value="1"/>
</dbReference>
<evidence type="ECO:0000313" key="7">
    <source>
        <dbReference type="EMBL" id="QGY81770.1"/>
    </source>
</evidence>
<dbReference type="InterPro" id="IPR024455">
    <property type="entry name" value="Phage_capsid"/>
</dbReference>
<dbReference type="KEGG" id="slaa:EUU25_14770"/>
<protein>
    <submittedName>
        <fullName evidence="7">Phage major capsid protein</fullName>
    </submittedName>
</protein>
<accession>A0A6I6L686</accession>
<sequence>MPNSNENGRPLIGGSDLNRRFVAVAVEVAADGMLQATLSSETPVVRPFGNEILDHSPEAVNLERAAMGLPLLIDHDLERQLGRVENIRLKGRKLVGDIRLSERADMAGIVADVREGIRPDISIGYIIDEAVEVPGSTDWRITKWTLYEVSSVALPADHTVGIGRSFSQSSRKVLTMPQSNQQNQNSDAVASERQRISNITSMASRLNIPQDLATRAIDGGWPVERFINEFQNNAPGSQAFRTAESAPNDNQFDRLRSGFMLTRAIADTIEHGRLSGLEAEVSQELIRRNGGVAPKGFMVPTSALMTRVQLVGTPTSAGNLVGTDYLADQFIAPLRRKTAVMMAGATVLTDLVGNAVLPRQDNATAGQWIAEDGEATETNLTTSQVSLSPKTVTGNISWSRQAALQALPAMEEIVRNDLSAQLGIALDRGALHGLGASNEPRGVFNTSGIGSVALGANGAAPTYGSILDLESAIAASDADSGNMSYITNTKVRRALKSTQRFSGTDTPVWMPGLAGSDPGSGVMNGYPAYATNNVRSDFTKGSGTALSGIVFGNWSELVIGLWGGLDLVVDPYTNSQKGRVRISAFLSADISVKHAASFAAIVDAIAP</sequence>
<dbReference type="AlphaFoldDB" id="A0A6I6L686"/>
<evidence type="ECO:0000259" key="6">
    <source>
        <dbReference type="Pfam" id="PF05065"/>
    </source>
</evidence>
<proteinExistence type="predicted"/>
<reference evidence="8" key="1">
    <citation type="submission" date="2019-01" db="EMBL/GenBank/DDBJ databases">
        <title>Sphingorhabdus lacus sp.nov., isolated from an oligotrophic freshwater lake.</title>
        <authorList>
            <person name="Park M."/>
        </authorList>
    </citation>
    <scope>NUCLEOTIDE SEQUENCE [LARGE SCALE GENOMIC DNA]</scope>
    <source>
        <strain evidence="8">IMCC1753</strain>
    </source>
</reference>
<keyword evidence="8" id="KW-1185">Reference proteome</keyword>
<evidence type="ECO:0000256" key="1">
    <source>
        <dbReference type="ARBA" id="ARBA00004328"/>
    </source>
</evidence>
<gene>
    <name evidence="7" type="ORF">EUU25_14770</name>
</gene>
<comment type="subcellular location">
    <subcellularLocation>
        <location evidence="1">Virion</location>
    </subcellularLocation>
</comment>
<dbReference type="Gene3D" id="3.30.2400.10">
    <property type="entry name" value="Major capsid protein gp5"/>
    <property type="match status" value="1"/>
</dbReference>
<dbReference type="RefSeq" id="WP_158902276.1">
    <property type="nucleotide sequence ID" value="NZ_CP035733.1"/>
</dbReference>
<dbReference type="InterPro" id="IPR054613">
    <property type="entry name" value="Peptidase_S78_dom"/>
</dbReference>
<evidence type="ECO:0000256" key="3">
    <source>
        <dbReference type="ARBA" id="ARBA00022670"/>
    </source>
</evidence>
<evidence type="ECO:0000256" key="4">
    <source>
        <dbReference type="ARBA" id="ARBA00022801"/>
    </source>
</evidence>
<dbReference type="EMBL" id="CP035733">
    <property type="protein sequence ID" value="QGY81770.1"/>
    <property type="molecule type" value="Genomic_DNA"/>
</dbReference>
<evidence type="ECO:0000256" key="2">
    <source>
        <dbReference type="ARBA" id="ARBA00022612"/>
    </source>
</evidence>
<dbReference type="OrthoDB" id="9806592at2"/>
<dbReference type="Proteomes" id="UP000428803">
    <property type="component" value="Chromosome"/>
</dbReference>
<evidence type="ECO:0000259" key="5">
    <source>
        <dbReference type="Pfam" id="PF04586"/>
    </source>
</evidence>
<dbReference type="GO" id="GO:0008233">
    <property type="term" value="F:peptidase activity"/>
    <property type="evidence" value="ECO:0007669"/>
    <property type="project" value="UniProtKB-KW"/>
</dbReference>
<dbReference type="Pfam" id="PF04586">
    <property type="entry name" value="Peptidase_S78"/>
    <property type="match status" value="1"/>
</dbReference>
<name>A0A6I6L686_9SPHN</name>
<dbReference type="NCBIfam" id="TIGR01554">
    <property type="entry name" value="major_cap_HK97"/>
    <property type="match status" value="1"/>
</dbReference>
<evidence type="ECO:0000313" key="8">
    <source>
        <dbReference type="Proteomes" id="UP000428803"/>
    </source>
</evidence>
<organism evidence="7 8">
    <name type="scientific">Sphingorhabdus lacus</name>
    <dbReference type="NCBI Taxonomy" id="392610"/>
    <lineage>
        <taxon>Bacteria</taxon>
        <taxon>Pseudomonadati</taxon>
        <taxon>Pseudomonadota</taxon>
        <taxon>Alphaproteobacteria</taxon>
        <taxon>Sphingomonadales</taxon>
        <taxon>Sphingomonadaceae</taxon>
        <taxon>Sphingorhabdus</taxon>
    </lineage>
</organism>
<keyword evidence="3" id="KW-0645">Protease</keyword>
<dbReference type="Pfam" id="PF05065">
    <property type="entry name" value="Phage_capsid"/>
    <property type="match status" value="1"/>
</dbReference>
<dbReference type="GO" id="GO:0006508">
    <property type="term" value="P:proteolysis"/>
    <property type="evidence" value="ECO:0007669"/>
    <property type="project" value="UniProtKB-KW"/>
</dbReference>
<dbReference type="InterPro" id="IPR054612">
    <property type="entry name" value="Phage_capsid-like_C"/>
</dbReference>
<feature type="domain" description="Prohead serine protease" evidence="5">
    <location>
        <begin position="47"/>
        <end position="160"/>
    </location>
</feature>
<feature type="domain" description="Phage capsid-like C-terminal" evidence="6">
    <location>
        <begin position="323"/>
        <end position="601"/>
    </location>
</feature>
<keyword evidence="2" id="KW-1188">Viral release from host cell</keyword>
<keyword evidence="4" id="KW-0378">Hydrolase</keyword>